<proteinExistence type="predicted"/>
<dbReference type="InterPro" id="IPR007060">
    <property type="entry name" value="FtsL/DivIC"/>
</dbReference>
<gene>
    <name evidence="3" type="ORF">G9U51_07780</name>
</gene>
<dbReference type="Pfam" id="PF04977">
    <property type="entry name" value="DivIC"/>
    <property type="match status" value="1"/>
</dbReference>
<evidence type="ECO:0000256" key="1">
    <source>
        <dbReference type="SAM" id="MobiDB-lite"/>
    </source>
</evidence>
<feature type="compositionally biased region" description="Low complexity" evidence="1">
    <location>
        <begin position="18"/>
        <end position="48"/>
    </location>
</feature>
<dbReference type="EMBL" id="JAAOIV010000004">
    <property type="protein sequence ID" value="NHN55677.1"/>
    <property type="molecule type" value="Genomic_DNA"/>
</dbReference>
<dbReference type="Proteomes" id="UP000744769">
    <property type="component" value="Unassembled WGS sequence"/>
</dbReference>
<keyword evidence="2" id="KW-0812">Transmembrane</keyword>
<keyword evidence="2" id="KW-1133">Transmembrane helix</keyword>
<protein>
    <submittedName>
        <fullName evidence="3">Septum formation initiator family protein</fullName>
    </submittedName>
</protein>
<feature type="transmembrane region" description="Helical" evidence="2">
    <location>
        <begin position="60"/>
        <end position="82"/>
    </location>
</feature>
<evidence type="ECO:0000256" key="2">
    <source>
        <dbReference type="SAM" id="Phobius"/>
    </source>
</evidence>
<accession>A0A967B4W2</accession>
<keyword evidence="4" id="KW-1185">Reference proteome</keyword>
<evidence type="ECO:0000313" key="4">
    <source>
        <dbReference type="Proteomes" id="UP000744769"/>
    </source>
</evidence>
<keyword evidence="2" id="KW-0472">Membrane</keyword>
<comment type="caution">
    <text evidence="3">The sequence shown here is derived from an EMBL/GenBank/DDBJ whole genome shotgun (WGS) entry which is preliminary data.</text>
</comment>
<organism evidence="3 4">
    <name type="scientific">Metallococcus carri</name>
    <dbReference type="NCBI Taxonomy" id="1656884"/>
    <lineage>
        <taxon>Bacteria</taxon>
        <taxon>Bacillati</taxon>
        <taxon>Actinomycetota</taxon>
        <taxon>Actinomycetes</taxon>
        <taxon>Micrococcales</taxon>
        <taxon>Dermacoccaceae</taxon>
        <taxon>Metallococcus</taxon>
    </lineage>
</organism>
<reference evidence="3" key="1">
    <citation type="submission" date="2020-03" db="EMBL/GenBank/DDBJ databases">
        <title>Draft sequencing of Calidifontibacter sp. DB0510.</title>
        <authorList>
            <person name="Kim D.-U."/>
        </authorList>
    </citation>
    <scope>NUCLEOTIDE SEQUENCE</scope>
    <source>
        <strain evidence="3">DB0510</strain>
    </source>
</reference>
<dbReference type="AlphaFoldDB" id="A0A967B4W2"/>
<evidence type="ECO:0000313" key="3">
    <source>
        <dbReference type="EMBL" id="NHN55677.1"/>
    </source>
</evidence>
<sequence>MPRDARSTARNRPAARKGPAGRPSGRSASGASSRPPRRSSSTPAAAGRARARSPRSMRRMTVLGVLLVFLAVLITPTLRSYLAQRSQLSDLQQQVASQQKSVGDLRAQKDRWSDPAYVRQQAQSRLGFVKPGQTLKVIVDPNGTVRSTTTDSGIRKSSQPWYGQVWQSVVQTGAKK</sequence>
<name>A0A967B4W2_9MICO</name>
<feature type="region of interest" description="Disordered" evidence="1">
    <location>
        <begin position="1"/>
        <end position="55"/>
    </location>
</feature>
<dbReference type="RefSeq" id="WP_166195643.1">
    <property type="nucleotide sequence ID" value="NZ_JAAOIV010000004.1"/>
</dbReference>